<name>A0A399E988_9DEIN</name>
<dbReference type="Gene3D" id="3.20.20.80">
    <property type="entry name" value="Glycosidases"/>
    <property type="match status" value="4"/>
</dbReference>
<dbReference type="SUPFAM" id="SSF51445">
    <property type="entry name" value="(Trans)glycosidases"/>
    <property type="match status" value="1"/>
</dbReference>
<dbReference type="CDD" id="cd11336">
    <property type="entry name" value="AmyAc_MTSase"/>
    <property type="match status" value="1"/>
</dbReference>
<dbReference type="SMART" id="SM00642">
    <property type="entry name" value="Aamy"/>
    <property type="match status" value="1"/>
</dbReference>
<dbReference type="PANTHER" id="PTHR10357:SF216">
    <property type="entry name" value="MALTOOLIGOSYL TREHALOSE SYNTHASE-RELATED"/>
    <property type="match status" value="1"/>
</dbReference>
<accession>A0A399E988</accession>
<proteinExistence type="predicted"/>
<dbReference type="InterPro" id="IPR017853">
    <property type="entry name" value="GH"/>
</dbReference>
<dbReference type="OrthoDB" id="9805159at2"/>
<feature type="domain" description="Glycosyl hydrolase family 13 catalytic" evidence="1">
    <location>
        <begin position="3"/>
        <end position="493"/>
    </location>
</feature>
<comment type="caution">
    <text evidence="2">The sequence shown here is derived from an EMBL/GenBank/DDBJ whole genome shotgun (WGS) entry which is preliminary data.</text>
</comment>
<evidence type="ECO:0000313" key="3">
    <source>
        <dbReference type="Proteomes" id="UP000265715"/>
    </source>
</evidence>
<dbReference type="InterPro" id="IPR012767">
    <property type="entry name" value="Trehalose_TreY"/>
</dbReference>
<gene>
    <name evidence="2" type="primary">treY</name>
    <name evidence="2" type="ORF">Mterra_03654</name>
</gene>
<dbReference type="NCBIfam" id="TIGR02401">
    <property type="entry name" value="trehalose_TreY"/>
    <property type="match status" value="1"/>
</dbReference>
<dbReference type="EC" id="5.4.99.15" evidence="2"/>
<sequence length="917" mass="101896">MGASGFAQAAALAGYLARLGVSDVYASPLMAAVSPHGYDVTDPTRVNPALGSAEDFVAWSDRLRELGLGLIVDVVPNHMGIRQGNAWWDEVLENGPASPYARYFDIDFAPLKPELHGRVLLPLLGDQYGRVLERGELRLEREGGAFFCRYHERALPLDPCSYVPLLEEAAARLDRELEPAHVELQSILTALRNLPPRRTADEAKRPERQREKEVVKGRLARLLGECPALEGALEAALAEHNGTPGDPASFDRLDALLLQQAYRLAYWRVAAEEINYRRFFDVNELAAIRVEEPEVFAAAHAWLREQVRAGRVRGVRVDHPDGLYDPAGYFQALQGLAQREEGPGAGLYVVAEKIVAPEEALPADWAIHGTTGYEFLNAATGLLVDGANARALTDAYHRFTGEKPRYGEAVYQAKRLILQSSLASELQVLAHRLARLSERHRHYRDFTLGSLTEALREAIAAFGVYRTYVRPDTLRPDEHDREAVELAVRAARRRNPTAEASVFEFLRRLLLLETPELGEEARAFVLKFQQLTGPVMAKGLEDTAFYRYNRLVALNEVGGEPARFGTSLEAFHRQNQSRAARFPHTMISTSTHDTKRSEDVRARLAVLSELPEEWRRAVFAWARHNKAKKAAVEGEAAPGRNDEYLFYQTLLGVWPLRPDPQLPERLVAYMTKAAKEAKVHTSWVAPNAAYDQALELFVRAVLDDARFLALLEPLRRKVAAYGMLNSLTQTVLKYASPGVPDLYQGNEAWDFSLVDPDNRRPVDFARLEALLGGLEGRHPGVGLARELLAGWPDGRVKLWVTRQALQHRRANPGVYLEGAYRPLEADGPAAAHAVAFAREAGGARLVAVAPRLWVRLSAGADAPALGAEPWYGTRLELPEGRYHHLFTGEVFTVNATIELSELLANFPVAMLHLEAAP</sequence>
<dbReference type="PANTHER" id="PTHR10357">
    <property type="entry name" value="ALPHA-AMYLASE FAMILY MEMBER"/>
    <property type="match status" value="1"/>
</dbReference>
<dbReference type="GO" id="GO:0030980">
    <property type="term" value="P:alpha-glucan catabolic process"/>
    <property type="evidence" value="ECO:0007669"/>
    <property type="project" value="TreeGrafter"/>
</dbReference>
<dbReference type="InterPro" id="IPR006047">
    <property type="entry name" value="GH13_cat_dom"/>
</dbReference>
<dbReference type="GO" id="GO:0005992">
    <property type="term" value="P:trehalose biosynthetic process"/>
    <property type="evidence" value="ECO:0007669"/>
    <property type="project" value="TreeGrafter"/>
</dbReference>
<dbReference type="GO" id="GO:0047470">
    <property type="term" value="F:(1,4)-alpha-D-glucan 1-alpha-D-glucosylmutase activity"/>
    <property type="evidence" value="ECO:0007669"/>
    <property type="project" value="UniProtKB-EC"/>
</dbReference>
<dbReference type="Proteomes" id="UP000265715">
    <property type="component" value="Unassembled WGS sequence"/>
</dbReference>
<dbReference type="EMBL" id="QXDL01000261">
    <property type="protein sequence ID" value="RIH78612.1"/>
    <property type="molecule type" value="Genomic_DNA"/>
</dbReference>
<protein>
    <submittedName>
        <fullName evidence="2">Maltooligosyl trehalose synthase</fullName>
        <ecNumber evidence="2">5.4.99.15</ecNumber>
    </submittedName>
</protein>
<keyword evidence="2" id="KW-0413">Isomerase</keyword>
<dbReference type="Pfam" id="PF00128">
    <property type="entry name" value="Alpha-amylase"/>
    <property type="match status" value="1"/>
</dbReference>
<keyword evidence="3" id="KW-1185">Reference proteome</keyword>
<reference evidence="2 3" key="1">
    <citation type="submission" date="2018-08" db="EMBL/GenBank/DDBJ databases">
        <title>Meiothermus terrae DSM 26712 genome sequencing project.</title>
        <authorList>
            <person name="Da Costa M.S."/>
            <person name="Albuquerque L."/>
            <person name="Raposo P."/>
            <person name="Froufe H.J.C."/>
            <person name="Barroso C.S."/>
            <person name="Egas C."/>
        </authorList>
    </citation>
    <scope>NUCLEOTIDE SEQUENCE [LARGE SCALE GENOMIC DNA]</scope>
    <source>
        <strain evidence="2 3">DSM 26712</strain>
    </source>
</reference>
<dbReference type="AlphaFoldDB" id="A0A399E988"/>
<evidence type="ECO:0000313" key="2">
    <source>
        <dbReference type="EMBL" id="RIH78612.1"/>
    </source>
</evidence>
<organism evidence="2 3">
    <name type="scientific">Calidithermus terrae</name>
    <dbReference type="NCBI Taxonomy" id="1408545"/>
    <lineage>
        <taxon>Bacteria</taxon>
        <taxon>Thermotogati</taxon>
        <taxon>Deinococcota</taxon>
        <taxon>Deinococci</taxon>
        <taxon>Thermales</taxon>
        <taxon>Thermaceae</taxon>
        <taxon>Calidithermus</taxon>
    </lineage>
</organism>
<evidence type="ECO:0000259" key="1">
    <source>
        <dbReference type="SMART" id="SM00642"/>
    </source>
</evidence>